<dbReference type="HOGENOM" id="CLU_171373_0_0_1"/>
<dbReference type="Proteomes" id="UP000026960">
    <property type="component" value="Chromosome 11"/>
</dbReference>
<organism evidence="2">
    <name type="scientific">Oryza barthii</name>
    <dbReference type="NCBI Taxonomy" id="65489"/>
    <lineage>
        <taxon>Eukaryota</taxon>
        <taxon>Viridiplantae</taxon>
        <taxon>Streptophyta</taxon>
        <taxon>Embryophyta</taxon>
        <taxon>Tracheophyta</taxon>
        <taxon>Spermatophyta</taxon>
        <taxon>Magnoliopsida</taxon>
        <taxon>Liliopsida</taxon>
        <taxon>Poales</taxon>
        <taxon>Poaceae</taxon>
        <taxon>BOP clade</taxon>
        <taxon>Oryzoideae</taxon>
        <taxon>Oryzeae</taxon>
        <taxon>Oryzinae</taxon>
        <taxon>Oryza</taxon>
    </lineage>
</organism>
<proteinExistence type="predicted"/>
<keyword evidence="1" id="KW-0472">Membrane</keyword>
<dbReference type="PaxDb" id="65489-OBART11G16300.1"/>
<keyword evidence="1" id="KW-0812">Transmembrane</keyword>
<dbReference type="Gramene" id="OBART11G16300.1">
    <property type="protein sequence ID" value="OBART11G16300.1"/>
    <property type="gene ID" value="OBART11G16300"/>
</dbReference>
<reference evidence="2" key="1">
    <citation type="journal article" date="2009" name="Rice">
        <title>De Novo Next Generation Sequencing of Plant Genomes.</title>
        <authorList>
            <person name="Rounsley S."/>
            <person name="Marri P.R."/>
            <person name="Yu Y."/>
            <person name="He R."/>
            <person name="Sisneros N."/>
            <person name="Goicoechea J.L."/>
            <person name="Lee S.J."/>
            <person name="Angelova A."/>
            <person name="Kudrna D."/>
            <person name="Luo M."/>
            <person name="Affourtit J."/>
            <person name="Desany B."/>
            <person name="Knight J."/>
            <person name="Niazi F."/>
            <person name="Egholm M."/>
            <person name="Wing R.A."/>
        </authorList>
    </citation>
    <scope>NUCLEOTIDE SEQUENCE [LARGE SCALE GENOMIC DNA]</scope>
    <source>
        <strain evidence="2">cv. IRGC 105608</strain>
    </source>
</reference>
<dbReference type="EnsemblPlants" id="OBART11G16300.1">
    <property type="protein sequence ID" value="OBART11G16300.1"/>
    <property type="gene ID" value="OBART11G16300"/>
</dbReference>
<feature type="transmembrane region" description="Helical" evidence="1">
    <location>
        <begin position="55"/>
        <end position="74"/>
    </location>
</feature>
<evidence type="ECO:0000313" key="2">
    <source>
        <dbReference type="EnsemblPlants" id="OBART11G16300.1"/>
    </source>
</evidence>
<accession>A0A0D3HMT0</accession>
<sequence length="90" mass="10159">MDPNLSQDQDTAVLYRALLGLDDAGAGWTLDSEEEHTGDKWVWTNRSINRPICRVAVMIRIIISIDMISLSVWVKDYTLDPHSQSTPLCV</sequence>
<dbReference type="AlphaFoldDB" id="A0A0D3HMT0"/>
<keyword evidence="1" id="KW-1133">Transmembrane helix</keyword>
<protein>
    <submittedName>
        <fullName evidence="2">Uncharacterized protein</fullName>
    </submittedName>
</protein>
<keyword evidence="3" id="KW-1185">Reference proteome</keyword>
<evidence type="ECO:0000313" key="3">
    <source>
        <dbReference type="Proteomes" id="UP000026960"/>
    </source>
</evidence>
<evidence type="ECO:0000256" key="1">
    <source>
        <dbReference type="SAM" id="Phobius"/>
    </source>
</evidence>
<reference evidence="2" key="2">
    <citation type="submission" date="2015-03" db="UniProtKB">
        <authorList>
            <consortium name="EnsemblPlants"/>
        </authorList>
    </citation>
    <scope>IDENTIFICATION</scope>
</reference>
<name>A0A0D3HMT0_9ORYZ</name>